<protein>
    <submittedName>
        <fullName evidence="1">Uncharacterized protein</fullName>
    </submittedName>
</protein>
<keyword evidence="2" id="KW-1185">Reference proteome</keyword>
<dbReference type="AlphaFoldDB" id="A0AAN7J1F7"/>
<sequence>MCSRQSLPFVVSATYWARLGEIEPLYRLKTTTAQHQWPTQPVARTLRTSAIPYDSLYPHSPSMKMIAWNCEGASSVTFRTHACELHRRHRPDILIIVEPRIAEGRAQAVIDTLPYTHSRRVDPTGFS</sequence>
<dbReference type="EMBL" id="JAXUIC010000004">
    <property type="protein sequence ID" value="KAK4593936.1"/>
    <property type="molecule type" value="Genomic_DNA"/>
</dbReference>
<proteinExistence type="predicted"/>
<comment type="caution">
    <text evidence="1">The sequence shown here is derived from an EMBL/GenBank/DDBJ whole genome shotgun (WGS) entry which is preliminary data.</text>
</comment>
<evidence type="ECO:0000313" key="2">
    <source>
        <dbReference type="Proteomes" id="UP001324115"/>
    </source>
</evidence>
<accession>A0AAN7J1F7</accession>
<reference evidence="1 2" key="1">
    <citation type="journal article" date="2023" name="G3 (Bethesda)">
        <title>A haplotype-resolved chromosome-scale genome for Quercus rubra L. provides insights into the genetics of adaptive traits for red oak species.</title>
        <authorList>
            <person name="Kapoor B."/>
            <person name="Jenkins J."/>
            <person name="Schmutz J."/>
            <person name="Zhebentyayeva T."/>
            <person name="Kuelheim C."/>
            <person name="Coggeshall M."/>
            <person name="Heim C."/>
            <person name="Lasky J.R."/>
            <person name="Leites L."/>
            <person name="Islam-Faridi N."/>
            <person name="Romero-Severson J."/>
            <person name="DeLeo V.L."/>
            <person name="Lucas S.M."/>
            <person name="Lazic D."/>
            <person name="Gailing O."/>
            <person name="Carlson J."/>
            <person name="Staton M."/>
        </authorList>
    </citation>
    <scope>NUCLEOTIDE SEQUENCE [LARGE SCALE GENOMIC DNA]</scope>
    <source>
        <strain evidence="1">Pseudo-F2</strain>
    </source>
</reference>
<organism evidence="1 2">
    <name type="scientific">Quercus rubra</name>
    <name type="common">Northern red oak</name>
    <name type="synonym">Quercus borealis</name>
    <dbReference type="NCBI Taxonomy" id="3512"/>
    <lineage>
        <taxon>Eukaryota</taxon>
        <taxon>Viridiplantae</taxon>
        <taxon>Streptophyta</taxon>
        <taxon>Embryophyta</taxon>
        <taxon>Tracheophyta</taxon>
        <taxon>Spermatophyta</taxon>
        <taxon>Magnoliopsida</taxon>
        <taxon>eudicotyledons</taxon>
        <taxon>Gunneridae</taxon>
        <taxon>Pentapetalae</taxon>
        <taxon>rosids</taxon>
        <taxon>fabids</taxon>
        <taxon>Fagales</taxon>
        <taxon>Fagaceae</taxon>
        <taxon>Quercus</taxon>
    </lineage>
</organism>
<dbReference type="Proteomes" id="UP001324115">
    <property type="component" value="Unassembled WGS sequence"/>
</dbReference>
<name>A0AAN7J1F7_QUERU</name>
<dbReference type="PANTHER" id="PTHR35218:SF9">
    <property type="entry name" value="ENDONUCLEASE_EXONUCLEASE_PHOSPHATASE DOMAIN-CONTAINING PROTEIN"/>
    <property type="match status" value="1"/>
</dbReference>
<dbReference type="PANTHER" id="PTHR35218">
    <property type="entry name" value="RNASE H DOMAIN-CONTAINING PROTEIN"/>
    <property type="match status" value="1"/>
</dbReference>
<evidence type="ECO:0000313" key="1">
    <source>
        <dbReference type="EMBL" id="KAK4593936.1"/>
    </source>
</evidence>
<gene>
    <name evidence="1" type="ORF">RGQ29_017851</name>
</gene>